<organism evidence="8 9">
    <name type="scientific">Vibrio thalassae</name>
    <dbReference type="NCBI Taxonomy" id="1243014"/>
    <lineage>
        <taxon>Bacteria</taxon>
        <taxon>Pseudomonadati</taxon>
        <taxon>Pseudomonadota</taxon>
        <taxon>Gammaproteobacteria</taxon>
        <taxon>Vibrionales</taxon>
        <taxon>Vibrionaceae</taxon>
        <taxon>Vibrio</taxon>
    </lineage>
</organism>
<dbReference type="AlphaFoldDB" id="A0A240EM59"/>
<comment type="catalytic activity">
    <reaction evidence="5 6">
        <text>dTDP-beta-L-rhamnose + NADP(+) = dTDP-4-dehydro-beta-L-rhamnose + NADPH + H(+)</text>
        <dbReference type="Rhea" id="RHEA:21796"/>
        <dbReference type="ChEBI" id="CHEBI:15378"/>
        <dbReference type="ChEBI" id="CHEBI:57510"/>
        <dbReference type="ChEBI" id="CHEBI:57783"/>
        <dbReference type="ChEBI" id="CHEBI:58349"/>
        <dbReference type="ChEBI" id="CHEBI:62830"/>
        <dbReference type="EC" id="1.1.1.133"/>
    </reaction>
</comment>
<name>A0A240EM59_9VIBR</name>
<dbReference type="GO" id="GO:0009243">
    <property type="term" value="P:O antigen biosynthetic process"/>
    <property type="evidence" value="ECO:0007669"/>
    <property type="project" value="UniProtKB-UniPathway"/>
</dbReference>
<dbReference type="PANTHER" id="PTHR10491:SF4">
    <property type="entry name" value="METHIONINE ADENOSYLTRANSFERASE 2 SUBUNIT BETA"/>
    <property type="match status" value="1"/>
</dbReference>
<sequence>MKILITGCHGQVGYCLVQRLNKRTGVEVIAYDREDLDITNSEQVSTIIAQLKPSVIINAAAHTAVDKAETDIDQSYAINYEGPLYLAKAAKAIDALLLHISTDYVFDGTKQDPYNENDVTGPQGVYGKSKLAGEQAVEEHCSLYAILRTAWVFGEVGNNFVKTMLKLGADRPELGIIGDQFGGPTYAGDIADALIVMMDKFAESNSDLSGVYHFSGAPHVSWYEFACEIFSQVQVHNVLKSVPKVNEITAEQYPLPAPRPANSRLDCSKIESVFGVTPSDWKFALTNIAEYKQ</sequence>
<dbReference type="OrthoDB" id="9803892at2"/>
<evidence type="ECO:0000256" key="5">
    <source>
        <dbReference type="ARBA" id="ARBA00048200"/>
    </source>
</evidence>
<dbReference type="PANTHER" id="PTHR10491">
    <property type="entry name" value="DTDP-4-DEHYDRORHAMNOSE REDUCTASE"/>
    <property type="match status" value="1"/>
</dbReference>
<dbReference type="SUPFAM" id="SSF51735">
    <property type="entry name" value="NAD(P)-binding Rossmann-fold domains"/>
    <property type="match status" value="1"/>
</dbReference>
<comment type="pathway">
    <text evidence="1 6">Carbohydrate biosynthesis; dTDP-L-rhamnose biosynthesis.</text>
</comment>
<dbReference type="UniPathway" id="UPA00124"/>
<dbReference type="GO" id="GO:0019305">
    <property type="term" value="P:dTDP-rhamnose biosynthetic process"/>
    <property type="evidence" value="ECO:0007669"/>
    <property type="project" value="UniProtKB-UniPathway"/>
</dbReference>
<dbReference type="InterPro" id="IPR036291">
    <property type="entry name" value="NAD(P)-bd_dom_sf"/>
</dbReference>
<dbReference type="Proteomes" id="UP000219336">
    <property type="component" value="Unassembled WGS sequence"/>
</dbReference>
<comment type="cofactor">
    <cofactor evidence="6">
        <name>Mg(2+)</name>
        <dbReference type="ChEBI" id="CHEBI:18420"/>
    </cofactor>
    <text evidence="6">Binds 1 Mg(2+) ion per monomer.</text>
</comment>
<dbReference type="EMBL" id="OANU01000073">
    <property type="protein sequence ID" value="SNX49758.1"/>
    <property type="molecule type" value="Genomic_DNA"/>
</dbReference>
<evidence type="ECO:0000256" key="4">
    <source>
        <dbReference type="ARBA" id="ARBA00017099"/>
    </source>
</evidence>
<proteinExistence type="inferred from homology"/>
<evidence type="ECO:0000256" key="2">
    <source>
        <dbReference type="ARBA" id="ARBA00010944"/>
    </source>
</evidence>
<reference evidence="9" key="1">
    <citation type="submission" date="2016-06" db="EMBL/GenBank/DDBJ databases">
        <authorList>
            <person name="Rodrigo-Torres L."/>
            <person name="Arahal R.D."/>
            <person name="Lucena T."/>
        </authorList>
    </citation>
    <scope>NUCLEOTIDE SEQUENCE [LARGE SCALE GENOMIC DNA]</scope>
    <source>
        <strain evidence="9">CECT8203</strain>
    </source>
</reference>
<keyword evidence="6 8" id="KW-0560">Oxidoreductase</keyword>
<dbReference type="GO" id="GO:0008831">
    <property type="term" value="F:dTDP-4-dehydrorhamnose reductase activity"/>
    <property type="evidence" value="ECO:0007669"/>
    <property type="project" value="UniProtKB-EC"/>
</dbReference>
<dbReference type="FunFam" id="3.40.50.720:FF:000159">
    <property type="entry name" value="dTDP-4-dehydrorhamnose reductase"/>
    <property type="match status" value="1"/>
</dbReference>
<keyword evidence="9" id="KW-1185">Reference proteome</keyword>
<evidence type="ECO:0000256" key="1">
    <source>
        <dbReference type="ARBA" id="ARBA00004781"/>
    </source>
</evidence>
<comment type="function">
    <text evidence="6">Catalyzes the reduction of dTDP-6-deoxy-L-lyxo-4-hexulose to yield dTDP-L-rhamnose.</text>
</comment>
<dbReference type="Gene3D" id="3.90.25.10">
    <property type="entry name" value="UDP-galactose 4-epimerase, domain 1"/>
    <property type="match status" value="1"/>
</dbReference>
<evidence type="ECO:0000256" key="3">
    <source>
        <dbReference type="ARBA" id="ARBA00012929"/>
    </source>
</evidence>
<dbReference type="InterPro" id="IPR005913">
    <property type="entry name" value="dTDP_dehydrorham_reduct"/>
</dbReference>
<gene>
    <name evidence="8" type="primary">rmlD</name>
    <name evidence="8" type="ORF">VTH8203_03406</name>
</gene>
<feature type="domain" description="RmlD-like substrate binding" evidence="7">
    <location>
        <begin position="1"/>
        <end position="289"/>
    </location>
</feature>
<dbReference type="EC" id="1.1.1.133" evidence="3 6"/>
<accession>A0A240EM59</accession>
<dbReference type="CDD" id="cd05254">
    <property type="entry name" value="dTDP_HR_like_SDR_e"/>
    <property type="match status" value="1"/>
</dbReference>
<keyword evidence="6" id="KW-0521">NADP</keyword>
<comment type="similarity">
    <text evidence="2 6">Belongs to the dTDP-4-dehydrorhamnose reductase family.</text>
</comment>
<evidence type="ECO:0000259" key="7">
    <source>
        <dbReference type="Pfam" id="PF04321"/>
    </source>
</evidence>
<evidence type="ECO:0000313" key="9">
    <source>
        <dbReference type="Proteomes" id="UP000219336"/>
    </source>
</evidence>
<dbReference type="RefSeq" id="WP_096994762.1">
    <property type="nucleotide sequence ID" value="NZ_JBHSII010000001.1"/>
</dbReference>
<dbReference type="InterPro" id="IPR029903">
    <property type="entry name" value="RmlD-like-bd"/>
</dbReference>
<dbReference type="NCBIfam" id="TIGR01214">
    <property type="entry name" value="rmlD"/>
    <property type="match status" value="1"/>
</dbReference>
<evidence type="ECO:0000256" key="6">
    <source>
        <dbReference type="RuleBase" id="RU364082"/>
    </source>
</evidence>
<dbReference type="Gene3D" id="3.40.50.720">
    <property type="entry name" value="NAD(P)-binding Rossmann-like Domain"/>
    <property type="match status" value="1"/>
</dbReference>
<evidence type="ECO:0000313" key="8">
    <source>
        <dbReference type="EMBL" id="SNX49758.1"/>
    </source>
</evidence>
<protein>
    <recommendedName>
        <fullName evidence="4 6">dTDP-4-dehydrorhamnose reductase</fullName>
        <ecNumber evidence="3 6">1.1.1.133</ecNumber>
    </recommendedName>
</protein>
<dbReference type="UniPathway" id="UPA00281"/>
<dbReference type="Pfam" id="PF04321">
    <property type="entry name" value="RmlD_sub_bind"/>
    <property type="match status" value="1"/>
</dbReference>